<feature type="transmembrane region" description="Helical" evidence="1">
    <location>
        <begin position="67"/>
        <end position="89"/>
    </location>
</feature>
<keyword evidence="4" id="KW-1185">Reference proteome</keyword>
<accession>A0AAV5JUA1</accession>
<evidence type="ECO:0000259" key="2">
    <source>
        <dbReference type="Pfam" id="PF13968"/>
    </source>
</evidence>
<gene>
    <name evidence="3" type="ORF">SLEP1_g25690</name>
</gene>
<dbReference type="Pfam" id="PF04578">
    <property type="entry name" value="DUF594"/>
    <property type="match status" value="1"/>
</dbReference>
<keyword evidence="1" id="KW-0472">Membrane</keyword>
<keyword evidence="1" id="KW-0812">Transmembrane</keyword>
<protein>
    <recommendedName>
        <fullName evidence="2">DUF4220 domain-containing protein</fullName>
    </recommendedName>
</protein>
<dbReference type="AlphaFoldDB" id="A0AAV5JUA1"/>
<dbReference type="EMBL" id="BPVZ01000042">
    <property type="protein sequence ID" value="GKV14887.1"/>
    <property type="molecule type" value="Genomic_DNA"/>
</dbReference>
<evidence type="ECO:0000256" key="1">
    <source>
        <dbReference type="SAM" id="Phobius"/>
    </source>
</evidence>
<organism evidence="3 4">
    <name type="scientific">Rubroshorea leprosula</name>
    <dbReference type="NCBI Taxonomy" id="152421"/>
    <lineage>
        <taxon>Eukaryota</taxon>
        <taxon>Viridiplantae</taxon>
        <taxon>Streptophyta</taxon>
        <taxon>Embryophyta</taxon>
        <taxon>Tracheophyta</taxon>
        <taxon>Spermatophyta</taxon>
        <taxon>Magnoliopsida</taxon>
        <taxon>eudicotyledons</taxon>
        <taxon>Gunneridae</taxon>
        <taxon>Pentapetalae</taxon>
        <taxon>rosids</taxon>
        <taxon>malvids</taxon>
        <taxon>Malvales</taxon>
        <taxon>Dipterocarpaceae</taxon>
        <taxon>Rubroshorea</taxon>
    </lineage>
</organism>
<evidence type="ECO:0000313" key="3">
    <source>
        <dbReference type="EMBL" id="GKV14887.1"/>
    </source>
</evidence>
<keyword evidence="1" id="KW-1133">Transmembrane helix</keyword>
<dbReference type="InterPro" id="IPR025315">
    <property type="entry name" value="DUF4220"/>
</dbReference>
<proteinExistence type="predicted"/>
<dbReference type="InterPro" id="IPR007658">
    <property type="entry name" value="DUF594"/>
</dbReference>
<dbReference type="Proteomes" id="UP001054252">
    <property type="component" value="Unassembled WGS sequence"/>
</dbReference>
<sequence length="344" mass="40429">MELFDENAFNVIEIELGFMYDLVYTKAPAIYTPWGFVRRFITFFLTCLVFTFFILDDKFRHNRTDFVVTLLLLVVAIFLEIYAALIVLASDQTRVWLIKKRMTSITELIFYHVKKKSEEFEIPRKEQELRSTSSLETALWEVCSQRGKGRLDKYKEKIGQVDLEWSISVEFDQSILTWHMATDICYYSENLSDDVKLSRDFSLHMSRYMCYLLVIRPSLLSDRIDIMRIRHTRADARKFVKENMPTTSDEGGWAAALPTLLRKKWLASRLNTISDPKIKWDLMRDMWLELLAYAACHSRDSQHGQQLRRGGELLTHVWLLMAHFGLTEQCQISPSHARARLVTK</sequence>
<dbReference type="PANTHER" id="PTHR31325">
    <property type="entry name" value="OS01G0798800 PROTEIN-RELATED"/>
    <property type="match status" value="1"/>
</dbReference>
<comment type="caution">
    <text evidence="3">The sequence shown here is derived from an EMBL/GenBank/DDBJ whole genome shotgun (WGS) entry which is preliminary data.</text>
</comment>
<feature type="domain" description="DUF4220" evidence="2">
    <location>
        <begin position="6"/>
        <end position="163"/>
    </location>
</feature>
<name>A0AAV5JUA1_9ROSI</name>
<evidence type="ECO:0000313" key="4">
    <source>
        <dbReference type="Proteomes" id="UP001054252"/>
    </source>
</evidence>
<feature type="transmembrane region" description="Helical" evidence="1">
    <location>
        <begin position="36"/>
        <end position="55"/>
    </location>
</feature>
<dbReference type="Pfam" id="PF13968">
    <property type="entry name" value="DUF4220"/>
    <property type="match status" value="1"/>
</dbReference>
<reference evidence="3 4" key="1">
    <citation type="journal article" date="2021" name="Commun. Biol.">
        <title>The genome of Shorea leprosula (Dipterocarpaceae) highlights the ecological relevance of drought in aseasonal tropical rainforests.</title>
        <authorList>
            <person name="Ng K.K.S."/>
            <person name="Kobayashi M.J."/>
            <person name="Fawcett J.A."/>
            <person name="Hatakeyama M."/>
            <person name="Paape T."/>
            <person name="Ng C.H."/>
            <person name="Ang C.C."/>
            <person name="Tnah L.H."/>
            <person name="Lee C.T."/>
            <person name="Nishiyama T."/>
            <person name="Sese J."/>
            <person name="O'Brien M.J."/>
            <person name="Copetti D."/>
            <person name="Mohd Noor M.I."/>
            <person name="Ong R.C."/>
            <person name="Putra M."/>
            <person name="Sireger I.Z."/>
            <person name="Indrioko S."/>
            <person name="Kosugi Y."/>
            <person name="Izuno A."/>
            <person name="Isagi Y."/>
            <person name="Lee S.L."/>
            <person name="Shimizu K.K."/>
        </authorList>
    </citation>
    <scope>NUCLEOTIDE SEQUENCE [LARGE SCALE GENOMIC DNA]</scope>
    <source>
        <strain evidence="3">214</strain>
    </source>
</reference>